<accession>A0ABW9ABN6</accession>
<organism evidence="1 2">
    <name type="scientific">Herbaspirillum lusitanum</name>
    <dbReference type="NCBI Taxonomy" id="213312"/>
    <lineage>
        <taxon>Bacteria</taxon>
        <taxon>Pseudomonadati</taxon>
        <taxon>Pseudomonadota</taxon>
        <taxon>Betaproteobacteria</taxon>
        <taxon>Burkholderiales</taxon>
        <taxon>Oxalobacteraceae</taxon>
        <taxon>Herbaspirillum</taxon>
    </lineage>
</organism>
<gene>
    <name evidence="1" type="ORF">PQR62_18705</name>
</gene>
<dbReference type="Proteomes" id="UP001629246">
    <property type="component" value="Unassembled WGS sequence"/>
</dbReference>
<evidence type="ECO:0000313" key="2">
    <source>
        <dbReference type="Proteomes" id="UP001629246"/>
    </source>
</evidence>
<reference evidence="1 2" key="1">
    <citation type="journal article" date="2024" name="Chem. Sci.">
        <title>Discovery of megapolipeptins by genome mining of a Burkholderiales bacteria collection.</title>
        <authorList>
            <person name="Paulo B.S."/>
            <person name="Recchia M.J.J."/>
            <person name="Lee S."/>
            <person name="Fergusson C.H."/>
            <person name="Romanowski S.B."/>
            <person name="Hernandez A."/>
            <person name="Krull N."/>
            <person name="Liu D.Y."/>
            <person name="Cavanagh H."/>
            <person name="Bos A."/>
            <person name="Gray C.A."/>
            <person name="Murphy B.T."/>
            <person name="Linington R.G."/>
            <person name="Eustaquio A.S."/>
        </authorList>
    </citation>
    <scope>NUCLEOTIDE SEQUENCE [LARGE SCALE GENOMIC DNA]</scope>
    <source>
        <strain evidence="1 2">RL21-008-BIB-A</strain>
    </source>
</reference>
<proteinExistence type="predicted"/>
<protein>
    <submittedName>
        <fullName evidence="1">Uncharacterized protein</fullName>
    </submittedName>
</protein>
<keyword evidence="2" id="KW-1185">Reference proteome</keyword>
<dbReference type="RefSeq" id="WP_408159521.1">
    <property type="nucleotide sequence ID" value="NZ_JAQQFM010000008.1"/>
</dbReference>
<comment type="caution">
    <text evidence="1">The sequence shown here is derived from an EMBL/GenBank/DDBJ whole genome shotgun (WGS) entry which is preliminary data.</text>
</comment>
<sequence length="64" mass="6965">MSPDNEVQIGRDVYVFASPSVARSFSTCLMKDTLGKCKEDFPPLNVRVLSAALDDEENGDDAKA</sequence>
<evidence type="ECO:0000313" key="1">
    <source>
        <dbReference type="EMBL" id="MFL9926313.1"/>
    </source>
</evidence>
<dbReference type="EMBL" id="JAQQFM010000008">
    <property type="protein sequence ID" value="MFL9926313.1"/>
    <property type="molecule type" value="Genomic_DNA"/>
</dbReference>
<name>A0ABW9ABN6_9BURK</name>